<dbReference type="InterPro" id="IPR044244">
    <property type="entry name" value="TTC27/Emw1"/>
</dbReference>
<gene>
    <name evidence="3" type="ORF">OGATHE_000030</name>
</gene>
<keyword evidence="4" id="KW-1185">Reference proteome</keyword>
<dbReference type="EMBL" id="JAEUBD010000013">
    <property type="protein sequence ID" value="KAH3678762.1"/>
    <property type="molecule type" value="Genomic_DNA"/>
</dbReference>
<keyword evidence="2" id="KW-0802">TPR repeat</keyword>
<dbReference type="PANTHER" id="PTHR16193">
    <property type="entry name" value="TETRATRICOPEPTIDE REPEAT PROTEIN 27"/>
    <property type="match status" value="1"/>
</dbReference>
<dbReference type="SUPFAM" id="SSF48452">
    <property type="entry name" value="TPR-like"/>
    <property type="match status" value="1"/>
</dbReference>
<dbReference type="AlphaFoldDB" id="A0A9P8PW94"/>
<name>A0A9P8PW94_9ASCO</name>
<proteinExistence type="predicted"/>
<sequence length="927" mass="104371">MTTRKSQVALLCLKKEFLSGASEERAIKLLINGQYAKLARSELRQIFHERSILELCDIGNLGDQQLKNVVDLITDKMIGISEDLSYVSAILLLQAFVQTNFTGPRLPLVSELGFLVKLTTSNPAVLSLLSLSGQRTNKLVEWPMLLILSLRLFEKLQRCPISLVGANQSIEPEAAISQSNIPELTKENYLQAALCWWRARALQVQQSLFHDPNPVLFTLTCSLLCPSLVAALMDDTNASSATNQYILVLYHLELARAALSAGSETQAAESLAKAKSASGLQFVLTGCKAKRTKFQEKAFAALAVLARSQDTLLRCGSENRHNPQEVALNDDLFLERLQYENLGDDQAFNEFGDEKRVKVDFPIYESTEDQETKLLPIAVKEEDIPAPLRSLDPNSQPPLADLDSVQLLLRLETIRANTPANNALVGEELRALVERVLFSPPGSVNWLVFSNALWQRSLLETTRPKTVERGVLQLYSLVEELGVHAEQTARLFPKTKEEEQFPEFFTASDLQDDTTLINAVRSQYIYALSLSPKWSLDSRLAEKLIELGSVKSALEIYERLQLWTDAALCYGSIGNESKAEELVLRQLAESPDDARALCVLGDVRQDPALWEKAWQLGRYANAKRSLAKYCYRLPDGSRDYAAAIGHQYDCVRANPLNFDNWYFYGCLGLETENYELAAEAFTRCVALDDSSQYSWSNLASALLRLDKLKEAFTALQRAVSSGDTEKASWKIWENYLIVAAKLGRWDDVLLASRTLLDTRKHDGDGSLDIPILEKLAGLLVSEPYDEEARQTYFERTCVKFLCQEVPAVVNYSARVWRIVAKVDLWRKKPWLALEDYEKAYRAAISRPELEVDEDAWREAVTACEDLVSAYENFGELPGKHNAGDVVCKDWRFKARSTVRSLLSKGKVWEDTAEYARLQELRDEMKNK</sequence>
<protein>
    <recommendedName>
        <fullName evidence="5">TPR-like protein</fullName>
    </recommendedName>
</protein>
<organism evidence="3 4">
    <name type="scientific">Ogataea polymorpha</name>
    <dbReference type="NCBI Taxonomy" id="460523"/>
    <lineage>
        <taxon>Eukaryota</taxon>
        <taxon>Fungi</taxon>
        <taxon>Dikarya</taxon>
        <taxon>Ascomycota</taxon>
        <taxon>Saccharomycotina</taxon>
        <taxon>Pichiomycetes</taxon>
        <taxon>Pichiales</taxon>
        <taxon>Pichiaceae</taxon>
        <taxon>Ogataea</taxon>
    </lineage>
</organism>
<evidence type="ECO:0000256" key="2">
    <source>
        <dbReference type="ARBA" id="ARBA00022803"/>
    </source>
</evidence>
<dbReference type="Proteomes" id="UP000788993">
    <property type="component" value="Unassembled WGS sequence"/>
</dbReference>
<evidence type="ECO:0000313" key="3">
    <source>
        <dbReference type="EMBL" id="KAH3678762.1"/>
    </source>
</evidence>
<dbReference type="Gene3D" id="1.25.40.10">
    <property type="entry name" value="Tetratricopeptide repeat domain"/>
    <property type="match status" value="1"/>
</dbReference>
<dbReference type="InterPro" id="IPR011990">
    <property type="entry name" value="TPR-like_helical_dom_sf"/>
</dbReference>
<comment type="caution">
    <text evidence="3">The sequence shown here is derived from an EMBL/GenBank/DDBJ whole genome shotgun (WGS) entry which is preliminary data.</text>
</comment>
<reference evidence="3" key="2">
    <citation type="submission" date="2021-01" db="EMBL/GenBank/DDBJ databases">
        <authorList>
            <person name="Schikora-Tamarit M.A."/>
        </authorList>
    </citation>
    <scope>NUCLEOTIDE SEQUENCE</scope>
    <source>
        <strain evidence="3">NCAIM Y.01608</strain>
    </source>
</reference>
<accession>A0A9P8PW94</accession>
<reference evidence="3" key="1">
    <citation type="journal article" date="2021" name="Open Biol.">
        <title>Shared evolutionary footprints suggest mitochondrial oxidative damage underlies multiple complex I losses in fungi.</title>
        <authorList>
            <person name="Schikora-Tamarit M.A."/>
            <person name="Marcet-Houben M."/>
            <person name="Nosek J."/>
            <person name="Gabaldon T."/>
        </authorList>
    </citation>
    <scope>NUCLEOTIDE SEQUENCE</scope>
    <source>
        <strain evidence="3">NCAIM Y.01608</strain>
    </source>
</reference>
<evidence type="ECO:0000313" key="4">
    <source>
        <dbReference type="Proteomes" id="UP000788993"/>
    </source>
</evidence>
<dbReference type="PANTHER" id="PTHR16193:SF0">
    <property type="entry name" value="TETRATRICOPEPTIDE REPEAT PROTEIN 27"/>
    <property type="match status" value="1"/>
</dbReference>
<evidence type="ECO:0000256" key="1">
    <source>
        <dbReference type="ARBA" id="ARBA00022737"/>
    </source>
</evidence>
<keyword evidence="1" id="KW-0677">Repeat</keyword>
<evidence type="ECO:0008006" key="5">
    <source>
        <dbReference type="Google" id="ProtNLM"/>
    </source>
</evidence>